<evidence type="ECO:0008006" key="4">
    <source>
        <dbReference type="Google" id="ProtNLM"/>
    </source>
</evidence>
<evidence type="ECO:0000256" key="1">
    <source>
        <dbReference type="SAM" id="MobiDB-lite"/>
    </source>
</evidence>
<gene>
    <name evidence="2" type="ORF">GCM10010393_20490</name>
</gene>
<dbReference type="Proteomes" id="UP001499942">
    <property type="component" value="Unassembled WGS sequence"/>
</dbReference>
<keyword evidence="3" id="KW-1185">Reference proteome</keyword>
<proteinExistence type="predicted"/>
<dbReference type="EMBL" id="BAAASR010000013">
    <property type="protein sequence ID" value="GAA2488846.1"/>
    <property type="molecule type" value="Genomic_DNA"/>
</dbReference>
<accession>A0ABP5Z0V5</accession>
<feature type="compositionally biased region" description="Basic residues" evidence="1">
    <location>
        <begin position="55"/>
        <end position="67"/>
    </location>
</feature>
<feature type="region of interest" description="Disordered" evidence="1">
    <location>
        <begin position="39"/>
        <end position="80"/>
    </location>
</feature>
<evidence type="ECO:0000313" key="3">
    <source>
        <dbReference type="Proteomes" id="UP001499942"/>
    </source>
</evidence>
<reference evidence="3" key="1">
    <citation type="journal article" date="2019" name="Int. J. Syst. Evol. Microbiol.">
        <title>The Global Catalogue of Microorganisms (GCM) 10K type strain sequencing project: providing services to taxonomists for standard genome sequencing and annotation.</title>
        <authorList>
            <consortium name="The Broad Institute Genomics Platform"/>
            <consortium name="The Broad Institute Genome Sequencing Center for Infectious Disease"/>
            <person name="Wu L."/>
            <person name="Ma J."/>
        </authorList>
    </citation>
    <scope>NUCLEOTIDE SEQUENCE [LARGE SCALE GENOMIC DNA]</scope>
    <source>
        <strain evidence="3">JCM 5062</strain>
    </source>
</reference>
<protein>
    <recommendedName>
        <fullName evidence="4">ATP-grasp domain-containing protein</fullName>
    </recommendedName>
</protein>
<organism evidence="2 3">
    <name type="scientific">Streptomyces gobitricini</name>
    <dbReference type="NCBI Taxonomy" id="68211"/>
    <lineage>
        <taxon>Bacteria</taxon>
        <taxon>Bacillati</taxon>
        <taxon>Actinomycetota</taxon>
        <taxon>Actinomycetes</taxon>
        <taxon>Kitasatosporales</taxon>
        <taxon>Streptomycetaceae</taxon>
        <taxon>Streptomyces</taxon>
    </lineage>
</organism>
<evidence type="ECO:0000313" key="2">
    <source>
        <dbReference type="EMBL" id="GAA2488846.1"/>
    </source>
</evidence>
<comment type="caution">
    <text evidence="2">The sequence shown here is derived from an EMBL/GenBank/DDBJ whole genome shotgun (WGS) entry which is preliminary data.</text>
</comment>
<name>A0ABP5Z0V5_9ACTN</name>
<sequence length="80" mass="8471">MLPRHLRGAGLWRASQVAVDPFAPDAAGVSGTLSYPAVLKDVSGTGSEGVVDRVRPRRRARHPRRRPQPPPAAAASRAAP</sequence>